<evidence type="ECO:0008006" key="5">
    <source>
        <dbReference type="Google" id="ProtNLM"/>
    </source>
</evidence>
<dbReference type="AlphaFoldDB" id="A0A2C5ZTD3"/>
<evidence type="ECO:0000256" key="2">
    <source>
        <dbReference type="SAM" id="Phobius"/>
    </source>
</evidence>
<evidence type="ECO:0000256" key="1">
    <source>
        <dbReference type="SAM" id="MobiDB-lite"/>
    </source>
</evidence>
<dbReference type="GO" id="GO:0006626">
    <property type="term" value="P:protein targeting to mitochondrion"/>
    <property type="evidence" value="ECO:0007669"/>
    <property type="project" value="TreeGrafter"/>
</dbReference>
<feature type="compositionally biased region" description="Basic and acidic residues" evidence="1">
    <location>
        <begin position="56"/>
        <end position="89"/>
    </location>
</feature>
<accession>A0A2C5ZTD3</accession>
<keyword evidence="2" id="KW-0812">Transmembrane</keyword>
<dbReference type="PANTHER" id="PTHR38402:SF1">
    <property type="entry name" value="MITOCHONDRIAL OUTER MEMBRANE PROTEIN OM14"/>
    <property type="match status" value="1"/>
</dbReference>
<organism evidence="3 4">
    <name type="scientific">Ophiocordyceps australis</name>
    <dbReference type="NCBI Taxonomy" id="1399860"/>
    <lineage>
        <taxon>Eukaryota</taxon>
        <taxon>Fungi</taxon>
        <taxon>Dikarya</taxon>
        <taxon>Ascomycota</taxon>
        <taxon>Pezizomycotina</taxon>
        <taxon>Sordariomycetes</taxon>
        <taxon>Hypocreomycetidae</taxon>
        <taxon>Hypocreales</taxon>
        <taxon>Ophiocordycipitaceae</taxon>
        <taxon>Ophiocordyceps</taxon>
    </lineage>
</organism>
<dbReference type="InterPro" id="IPR039454">
    <property type="entry name" value="OM14"/>
</dbReference>
<dbReference type="GO" id="GO:0005741">
    <property type="term" value="C:mitochondrial outer membrane"/>
    <property type="evidence" value="ECO:0007669"/>
    <property type="project" value="InterPro"/>
</dbReference>
<dbReference type="PANTHER" id="PTHR38402">
    <property type="entry name" value="MITOCHONDRIAL OUTER MEMBRANE PROTEIN OM14"/>
    <property type="match status" value="1"/>
</dbReference>
<feature type="region of interest" description="Disordered" evidence="1">
    <location>
        <begin position="1"/>
        <end position="34"/>
    </location>
</feature>
<keyword evidence="4" id="KW-1185">Reference proteome</keyword>
<protein>
    <recommendedName>
        <fullName evidence="5">Mitochondrial outer membrane protein OM14 C-terminal domain-containing protein</fullName>
    </recommendedName>
</protein>
<keyword evidence="2" id="KW-1133">Transmembrane helix</keyword>
<evidence type="ECO:0000313" key="4">
    <source>
        <dbReference type="Proteomes" id="UP000224854"/>
    </source>
</evidence>
<keyword evidence="2" id="KW-0472">Membrane</keyword>
<proteinExistence type="predicted"/>
<dbReference type="GO" id="GO:1990593">
    <property type="term" value="F:nascent polypeptide-associated complex binding"/>
    <property type="evidence" value="ECO:0007669"/>
    <property type="project" value="InterPro"/>
</dbReference>
<dbReference type="Proteomes" id="UP000224854">
    <property type="component" value="Unassembled WGS sequence"/>
</dbReference>
<dbReference type="EMBL" id="NJEU01000028">
    <property type="protein sequence ID" value="PHH83090.1"/>
    <property type="molecule type" value="Genomic_DNA"/>
</dbReference>
<evidence type="ECO:0000313" key="3">
    <source>
        <dbReference type="EMBL" id="PHH83090.1"/>
    </source>
</evidence>
<feature type="transmembrane region" description="Helical" evidence="2">
    <location>
        <begin position="109"/>
        <end position="129"/>
    </location>
</feature>
<gene>
    <name evidence="3" type="ORF">CDD82_3625</name>
</gene>
<name>A0A2C5ZTD3_9HYPO</name>
<dbReference type="OrthoDB" id="20198at2759"/>
<feature type="transmembrane region" description="Helical" evidence="2">
    <location>
        <begin position="149"/>
        <end position="167"/>
    </location>
</feature>
<reference evidence="3 4" key="1">
    <citation type="submission" date="2017-06" db="EMBL/GenBank/DDBJ databases">
        <title>Ant-infecting Ophiocordyceps genomes reveal a high diversity of potential behavioral manipulation genes and a possible major role for enterotoxins.</title>
        <authorList>
            <person name="De Bekker C."/>
            <person name="Evans H.C."/>
            <person name="Brachmann A."/>
            <person name="Hughes D.P."/>
        </authorList>
    </citation>
    <scope>NUCLEOTIDE SEQUENCE [LARGE SCALE GENOMIC DNA]</scope>
    <source>
        <strain evidence="3 4">1348a</strain>
    </source>
</reference>
<feature type="region of interest" description="Disordered" evidence="1">
    <location>
        <begin position="52"/>
        <end position="95"/>
    </location>
</feature>
<sequence length="174" mass="18169">MMSYADVAASGPRQSAKEAAAPQPPEIVSTESASTASLIDVDMPSVHTVASDFLDQDVKTETQAHRREREEAAKEAKAARDAAAKDAAAKRGSGQSLGDRIAALYDSSAGALFLANMVTFVGLSSYFGYKGFGLYQQGRLDWKTAGTGLAILAAVGIAPSACDSLVANKKKRNP</sequence>
<comment type="caution">
    <text evidence="3">The sequence shown here is derived from an EMBL/GenBank/DDBJ whole genome shotgun (WGS) entry which is preliminary data.</text>
</comment>